<dbReference type="PANTHER" id="PTHR34069:SF2">
    <property type="entry name" value="BETA-KETOACYL-[ACYL-CARRIER-PROTEIN] SYNTHASE III"/>
    <property type="match status" value="1"/>
</dbReference>
<comment type="caution">
    <text evidence="5">The sequence shown here is derived from an EMBL/GenBank/DDBJ whole genome shotgun (WGS) entry which is preliminary data.</text>
</comment>
<sequence>MSTSSYGIRGFGQALGQKRKVEDEVHKYTSNIDKVKKWGYEYFYAAAPEVSQTDLAFQAAEEALNHAGITAEELDFIILAISEIPEYLYWDPACELQHRLGAHSSEAILFNQACSGGLMAFDTAAGKFAVHPDYQYGLVVTSNRNSEEYRNRVTYNSCFHSDGASAAVVQREHPHCRWVSTKIWSDGTYAPLFRYDWGGSTEPFNPVNLQHIHSFSPLAKVQVFFDADPVKLMEFIELLNKRIRLVTEQACEQEGIQLTDIRRIIYLHDNVKSMQEIAEIFEVDIDRTNAKLATQYGHMGVTDQLFDFKQYIESGELNRNDYVALIGIGNGMHWVCSLFQV</sequence>
<dbReference type="InterPro" id="IPR013747">
    <property type="entry name" value="ACP_syn_III_C"/>
</dbReference>
<dbReference type="PANTHER" id="PTHR34069">
    <property type="entry name" value="3-OXOACYL-[ACYL-CARRIER-PROTEIN] SYNTHASE 3"/>
    <property type="match status" value="1"/>
</dbReference>
<evidence type="ECO:0000256" key="1">
    <source>
        <dbReference type="ARBA" id="ARBA00022679"/>
    </source>
</evidence>
<dbReference type="Pfam" id="PF08541">
    <property type="entry name" value="ACP_syn_III_C"/>
    <property type="match status" value="1"/>
</dbReference>
<evidence type="ECO:0000259" key="4">
    <source>
        <dbReference type="Pfam" id="PF08545"/>
    </source>
</evidence>
<evidence type="ECO:0000313" key="5">
    <source>
        <dbReference type="EMBL" id="TQR92277.1"/>
    </source>
</evidence>
<evidence type="ECO:0000313" key="6">
    <source>
        <dbReference type="Proteomes" id="UP000319219"/>
    </source>
</evidence>
<keyword evidence="6" id="KW-1185">Reference proteome</keyword>
<dbReference type="Proteomes" id="UP000319219">
    <property type="component" value="Unassembled WGS sequence"/>
</dbReference>
<evidence type="ECO:0000259" key="3">
    <source>
        <dbReference type="Pfam" id="PF08541"/>
    </source>
</evidence>
<dbReference type="RefSeq" id="WP_142614941.1">
    <property type="nucleotide sequence ID" value="NZ_VIJZ01000021.1"/>
</dbReference>
<gene>
    <name evidence="5" type="ORF">FKV70_25485</name>
</gene>
<feature type="domain" description="Beta-ketoacyl-[acyl-carrier-protein] synthase III N-terminal" evidence="4">
    <location>
        <begin position="111"/>
        <end position="187"/>
    </location>
</feature>
<dbReference type="SUPFAM" id="SSF53901">
    <property type="entry name" value="Thiolase-like"/>
    <property type="match status" value="1"/>
</dbReference>
<name>A0ABY3AX48_9BACL</name>
<protein>
    <submittedName>
        <fullName evidence="5">3-oxoacyl-ACP synthase</fullName>
    </submittedName>
</protein>
<keyword evidence="2" id="KW-0012">Acyltransferase</keyword>
<reference evidence="5 6" key="1">
    <citation type="submission" date="2019-07" db="EMBL/GenBank/DDBJ databases">
        <title>Paenibacillus ottowii sp. nov. isolated from a fermentation system processing bovine manure.</title>
        <authorList>
            <person name="Velazquez L.F."/>
            <person name="Rajbanshi S."/>
            <person name="Guan S."/>
            <person name="Hinchee M."/>
            <person name="Welsh A."/>
        </authorList>
    </citation>
    <scope>NUCLEOTIDE SEQUENCE [LARGE SCALE GENOMIC DNA]</scope>
    <source>
        <strain evidence="5 6">MS2379</strain>
    </source>
</reference>
<dbReference type="Gene3D" id="3.40.47.10">
    <property type="match status" value="2"/>
</dbReference>
<evidence type="ECO:0000256" key="2">
    <source>
        <dbReference type="ARBA" id="ARBA00023315"/>
    </source>
</evidence>
<proteinExistence type="predicted"/>
<feature type="domain" description="Beta-ketoacyl-[acyl-carrier-protein] synthase III C-terminal" evidence="3">
    <location>
        <begin position="251"/>
        <end position="340"/>
    </location>
</feature>
<dbReference type="InterPro" id="IPR013751">
    <property type="entry name" value="ACP_syn_III_N"/>
</dbReference>
<dbReference type="EMBL" id="VIJZ01000021">
    <property type="protein sequence ID" value="TQR92277.1"/>
    <property type="molecule type" value="Genomic_DNA"/>
</dbReference>
<keyword evidence="1" id="KW-0808">Transferase</keyword>
<dbReference type="InterPro" id="IPR016039">
    <property type="entry name" value="Thiolase-like"/>
</dbReference>
<dbReference type="Pfam" id="PF08545">
    <property type="entry name" value="ACP_syn_III"/>
    <property type="match status" value="1"/>
</dbReference>
<organism evidence="5 6">
    <name type="scientific">Paenibacillus ottowii</name>
    <dbReference type="NCBI Taxonomy" id="2315729"/>
    <lineage>
        <taxon>Bacteria</taxon>
        <taxon>Bacillati</taxon>
        <taxon>Bacillota</taxon>
        <taxon>Bacilli</taxon>
        <taxon>Bacillales</taxon>
        <taxon>Paenibacillaceae</taxon>
        <taxon>Paenibacillus</taxon>
    </lineage>
</organism>
<accession>A0ABY3AX48</accession>